<evidence type="ECO:0000313" key="3">
    <source>
        <dbReference type="Proteomes" id="UP000628086"/>
    </source>
</evidence>
<proteinExistence type="predicted"/>
<name>A0ABR6VFY3_9PSED</name>
<sequence>HRQPDWRQREYDFDQDPLWQTTMPPQAFDAIAWYHCDHLGTPMELTDQHGN</sequence>
<feature type="non-terminal residue" evidence="2">
    <location>
        <position position="1"/>
    </location>
</feature>
<evidence type="ECO:0000313" key="2">
    <source>
        <dbReference type="EMBL" id="MBC3478915.1"/>
    </source>
</evidence>
<keyword evidence="3" id="KW-1185">Reference proteome</keyword>
<dbReference type="RefSeq" id="WP_186599206.1">
    <property type="nucleotide sequence ID" value="NZ_JABWRS010000041.1"/>
</dbReference>
<comment type="caution">
    <text evidence="2">The sequence shown here is derived from an EMBL/GenBank/DDBJ whole genome shotgun (WGS) entry which is preliminary data.</text>
</comment>
<reference evidence="2 3" key="1">
    <citation type="journal article" date="2020" name="Microorganisms">
        <title>Reliable Identification of Environmental Pseudomonas Isolates Using the rpoD Gene.</title>
        <authorList>
            <consortium name="The Broad Institute Genome Sequencing Platform"/>
            <person name="Girard L."/>
            <person name="Lood C."/>
            <person name="Rokni-Zadeh H."/>
            <person name="van Noort V."/>
            <person name="Lavigne R."/>
            <person name="De Mot R."/>
        </authorList>
    </citation>
    <scope>NUCLEOTIDE SEQUENCE [LARGE SCALE GENOMIC DNA]</scope>
    <source>
        <strain evidence="2 3">RW7P2</strain>
    </source>
</reference>
<dbReference type="EMBL" id="JABWRS010000041">
    <property type="protein sequence ID" value="MBC3478915.1"/>
    <property type="molecule type" value="Genomic_DNA"/>
</dbReference>
<organism evidence="2 3">
    <name type="scientific">Pseudomonas taiwanensis</name>
    <dbReference type="NCBI Taxonomy" id="470150"/>
    <lineage>
        <taxon>Bacteria</taxon>
        <taxon>Pseudomonadati</taxon>
        <taxon>Pseudomonadota</taxon>
        <taxon>Gammaproteobacteria</taxon>
        <taxon>Pseudomonadales</taxon>
        <taxon>Pseudomonadaceae</taxon>
        <taxon>Pseudomonas</taxon>
    </lineage>
</organism>
<evidence type="ECO:0000259" key="1">
    <source>
        <dbReference type="Pfam" id="PF03527"/>
    </source>
</evidence>
<gene>
    <name evidence="2" type="ORF">HU747_25355</name>
</gene>
<dbReference type="Proteomes" id="UP000628086">
    <property type="component" value="Unassembled WGS sequence"/>
</dbReference>
<protein>
    <submittedName>
        <fullName evidence="2">RHS domain-containing protein</fullName>
    </submittedName>
</protein>
<feature type="non-terminal residue" evidence="2">
    <location>
        <position position="51"/>
    </location>
</feature>
<feature type="domain" description="RHS protein conserved region" evidence="1">
    <location>
        <begin position="31"/>
        <end position="51"/>
    </location>
</feature>
<accession>A0ABR6VFY3</accession>
<dbReference type="InterPro" id="IPR001826">
    <property type="entry name" value="RHS"/>
</dbReference>
<dbReference type="Pfam" id="PF03527">
    <property type="entry name" value="RHS"/>
    <property type="match status" value="1"/>
</dbReference>